<dbReference type="InterPro" id="IPR000711">
    <property type="entry name" value="ATPase_OSCP/dsu"/>
</dbReference>
<evidence type="ECO:0000256" key="6">
    <source>
        <dbReference type="ARBA" id="ARBA00023196"/>
    </source>
</evidence>
<comment type="function">
    <text evidence="8">This protein is part of the stalk that links CF(0) to CF(1). It either transmits conformational changes from CF(0) to CF(1) or is implicated in proton conduction.</text>
</comment>
<evidence type="ECO:0000256" key="3">
    <source>
        <dbReference type="ARBA" id="ARBA00022781"/>
    </source>
</evidence>
<dbReference type="PANTHER" id="PTHR11910">
    <property type="entry name" value="ATP SYNTHASE DELTA CHAIN"/>
    <property type="match status" value="1"/>
</dbReference>
<dbReference type="EMBL" id="REFJ01000001">
    <property type="protein sequence ID" value="RMA82117.1"/>
    <property type="molecule type" value="Genomic_DNA"/>
</dbReference>
<evidence type="ECO:0000256" key="5">
    <source>
        <dbReference type="ARBA" id="ARBA00023136"/>
    </source>
</evidence>
<keyword evidence="6 8" id="KW-0139">CF(1)</keyword>
<dbReference type="OrthoDB" id="9816221at2"/>
<dbReference type="SUPFAM" id="SSF47928">
    <property type="entry name" value="N-terminal domain of the delta subunit of the F1F0-ATP synthase"/>
    <property type="match status" value="1"/>
</dbReference>
<dbReference type="GO" id="GO:0046933">
    <property type="term" value="F:proton-transporting ATP synthase activity, rotational mechanism"/>
    <property type="evidence" value="ECO:0007669"/>
    <property type="project" value="UniProtKB-UniRule"/>
</dbReference>
<gene>
    <name evidence="8" type="primary">atpH</name>
    <name evidence="9" type="ORF">DFR27_0064</name>
</gene>
<keyword evidence="4 8" id="KW-0406">Ion transport</keyword>
<name>A0A3M0AC97_9GAMM</name>
<reference evidence="9 10" key="1">
    <citation type="submission" date="2018-10" db="EMBL/GenBank/DDBJ databases">
        <title>Genomic Encyclopedia of Type Strains, Phase IV (KMG-IV): sequencing the most valuable type-strain genomes for metagenomic binning, comparative biology and taxonomic classification.</title>
        <authorList>
            <person name="Goeker M."/>
        </authorList>
    </citation>
    <scope>NUCLEOTIDE SEQUENCE [LARGE SCALE GENOMIC DNA]</scope>
    <source>
        <strain evidence="9 10">DSM 25080</strain>
    </source>
</reference>
<dbReference type="Gene3D" id="1.10.520.20">
    <property type="entry name" value="N-terminal domain of the delta subunit of the F1F0-ATP synthase"/>
    <property type="match status" value="1"/>
</dbReference>
<keyword evidence="2 8" id="KW-0813">Transport</keyword>
<dbReference type="PROSITE" id="PS00389">
    <property type="entry name" value="ATPASE_DELTA"/>
    <property type="match status" value="1"/>
</dbReference>
<evidence type="ECO:0000256" key="1">
    <source>
        <dbReference type="ARBA" id="ARBA00004370"/>
    </source>
</evidence>
<dbReference type="RefSeq" id="WP_121875466.1">
    <property type="nucleotide sequence ID" value="NZ_REFJ01000001.1"/>
</dbReference>
<dbReference type="GO" id="GO:0045259">
    <property type="term" value="C:proton-transporting ATP synthase complex"/>
    <property type="evidence" value="ECO:0007669"/>
    <property type="project" value="UniProtKB-KW"/>
</dbReference>
<keyword evidence="7 8" id="KW-0066">ATP synthesis</keyword>
<dbReference type="Pfam" id="PF00213">
    <property type="entry name" value="OSCP"/>
    <property type="match status" value="1"/>
</dbReference>
<dbReference type="InterPro" id="IPR020781">
    <property type="entry name" value="ATPase_OSCP/d_CS"/>
</dbReference>
<evidence type="ECO:0000256" key="2">
    <source>
        <dbReference type="ARBA" id="ARBA00022448"/>
    </source>
</evidence>
<comment type="function">
    <text evidence="8">F(1)F(0) ATP synthase produces ATP from ADP in the presence of a proton or sodium gradient. F-type ATPases consist of two structural domains, F(1) containing the extramembraneous catalytic core and F(0) containing the membrane proton channel, linked together by a central stalk and a peripheral stalk. During catalysis, ATP synthesis in the catalytic domain of F(1) is coupled via a rotary mechanism of the central stalk subunits to proton translocation.</text>
</comment>
<dbReference type="HAMAP" id="MF_01416">
    <property type="entry name" value="ATP_synth_delta_bact"/>
    <property type="match status" value="1"/>
</dbReference>
<evidence type="ECO:0000256" key="8">
    <source>
        <dbReference type="HAMAP-Rule" id="MF_01416"/>
    </source>
</evidence>
<protein>
    <recommendedName>
        <fullName evidence="8">ATP synthase subunit delta</fullName>
    </recommendedName>
    <alternativeName>
        <fullName evidence="8">ATP synthase F(1) sector subunit delta</fullName>
    </alternativeName>
    <alternativeName>
        <fullName evidence="8">F-type ATPase subunit delta</fullName>
        <shortName evidence="8">F-ATPase subunit delta</shortName>
    </alternativeName>
</protein>
<dbReference type="Proteomes" id="UP000267187">
    <property type="component" value="Unassembled WGS sequence"/>
</dbReference>
<dbReference type="InterPro" id="IPR026015">
    <property type="entry name" value="ATP_synth_OSCP/delta_N_sf"/>
</dbReference>
<organism evidence="9 10">
    <name type="scientific">Umboniibacter marinipuniceus</name>
    <dbReference type="NCBI Taxonomy" id="569599"/>
    <lineage>
        <taxon>Bacteria</taxon>
        <taxon>Pseudomonadati</taxon>
        <taxon>Pseudomonadota</taxon>
        <taxon>Gammaproteobacteria</taxon>
        <taxon>Cellvibrionales</taxon>
        <taxon>Cellvibrionaceae</taxon>
        <taxon>Umboniibacter</taxon>
    </lineage>
</organism>
<dbReference type="AlphaFoldDB" id="A0A3M0AC97"/>
<comment type="similarity">
    <text evidence="8">Belongs to the ATPase delta chain family.</text>
</comment>
<keyword evidence="10" id="KW-1185">Reference proteome</keyword>
<keyword evidence="8" id="KW-1003">Cell membrane</keyword>
<evidence type="ECO:0000313" key="9">
    <source>
        <dbReference type="EMBL" id="RMA82117.1"/>
    </source>
</evidence>
<accession>A0A3M0AC97</accession>
<keyword evidence="3 8" id="KW-0375">Hydrogen ion transport</keyword>
<dbReference type="NCBIfam" id="TIGR01145">
    <property type="entry name" value="ATP_synt_delta"/>
    <property type="match status" value="1"/>
</dbReference>
<evidence type="ECO:0000256" key="4">
    <source>
        <dbReference type="ARBA" id="ARBA00023065"/>
    </source>
</evidence>
<comment type="caution">
    <text evidence="9">The sequence shown here is derived from an EMBL/GenBank/DDBJ whole genome shotgun (WGS) entry which is preliminary data.</text>
</comment>
<keyword evidence="5 8" id="KW-0472">Membrane</keyword>
<dbReference type="PRINTS" id="PR00125">
    <property type="entry name" value="ATPASEDELTA"/>
</dbReference>
<dbReference type="NCBIfam" id="NF004402">
    <property type="entry name" value="PRK05758.2-2"/>
    <property type="match status" value="1"/>
</dbReference>
<comment type="subcellular location">
    <subcellularLocation>
        <location evidence="8">Cell membrane</location>
        <topology evidence="8">Peripheral membrane protein</topology>
    </subcellularLocation>
    <subcellularLocation>
        <location evidence="1">Membrane</location>
    </subcellularLocation>
</comment>
<dbReference type="GO" id="GO:0005886">
    <property type="term" value="C:plasma membrane"/>
    <property type="evidence" value="ECO:0007669"/>
    <property type="project" value="UniProtKB-SubCell"/>
</dbReference>
<evidence type="ECO:0000313" key="10">
    <source>
        <dbReference type="Proteomes" id="UP000267187"/>
    </source>
</evidence>
<sequence>MAELSTLARPYARAAFEFAQEQGDLAGWEAMLNQAAAVAQEDVVVKLFSSPSLPSDQIAKQFIELLDSELSDKGQNFVSTLAANKRLGLLPEIAALFAVMKANIERAVDVNVKSAFELTDDITAKLESALATNLDRQVRVTSEVDQSLIGGVVIRAGDTIIDGSVRGRLAKLAEAMNS</sequence>
<proteinExistence type="inferred from homology"/>
<evidence type="ECO:0000256" key="7">
    <source>
        <dbReference type="ARBA" id="ARBA00023310"/>
    </source>
</evidence>